<dbReference type="Proteomes" id="UP000054359">
    <property type="component" value="Unassembled WGS sequence"/>
</dbReference>
<protein>
    <submittedName>
        <fullName evidence="1">DNA-directed RNA polymerase III subunit RPC1</fullName>
    </submittedName>
</protein>
<dbReference type="AlphaFoldDB" id="A0A087UW45"/>
<gene>
    <name evidence="1" type="ORF">X975_21064</name>
</gene>
<dbReference type="GO" id="GO:0000428">
    <property type="term" value="C:DNA-directed RNA polymerase complex"/>
    <property type="evidence" value="ECO:0007669"/>
    <property type="project" value="UniProtKB-KW"/>
</dbReference>
<name>A0A087UW45_STEMI</name>
<evidence type="ECO:0000313" key="1">
    <source>
        <dbReference type="EMBL" id="KFM81584.1"/>
    </source>
</evidence>
<dbReference type="STRING" id="407821.A0A087UW45"/>
<proteinExistence type="predicted"/>
<keyword evidence="1" id="KW-0240">DNA-directed RNA polymerase</keyword>
<keyword evidence="2" id="KW-1185">Reference proteome</keyword>
<keyword evidence="1" id="KW-0804">Transcription</keyword>
<evidence type="ECO:0000313" key="2">
    <source>
        <dbReference type="Proteomes" id="UP000054359"/>
    </source>
</evidence>
<organism evidence="1 2">
    <name type="scientific">Stegodyphus mimosarum</name>
    <name type="common">African social velvet spider</name>
    <dbReference type="NCBI Taxonomy" id="407821"/>
    <lineage>
        <taxon>Eukaryota</taxon>
        <taxon>Metazoa</taxon>
        <taxon>Ecdysozoa</taxon>
        <taxon>Arthropoda</taxon>
        <taxon>Chelicerata</taxon>
        <taxon>Arachnida</taxon>
        <taxon>Araneae</taxon>
        <taxon>Araneomorphae</taxon>
        <taxon>Entelegynae</taxon>
        <taxon>Eresoidea</taxon>
        <taxon>Eresidae</taxon>
        <taxon>Stegodyphus</taxon>
    </lineage>
</organism>
<accession>A0A087UW45</accession>
<reference evidence="1 2" key="1">
    <citation type="submission" date="2013-11" db="EMBL/GenBank/DDBJ databases">
        <title>Genome sequencing of Stegodyphus mimosarum.</title>
        <authorList>
            <person name="Bechsgaard J."/>
        </authorList>
    </citation>
    <scope>NUCLEOTIDE SEQUENCE [LARGE SCALE GENOMIC DNA]</scope>
</reference>
<dbReference type="EMBL" id="KK121943">
    <property type="protein sequence ID" value="KFM81584.1"/>
    <property type="molecule type" value="Genomic_DNA"/>
</dbReference>
<sequence length="74" mass="8258">MKGIKPQNIIINKKDILLVKPFVSSRGVSYYILQQLKEKLPLVVIKGISTVSRALIHKDGTNYELHIEGDGLGQ</sequence>
<feature type="non-terminal residue" evidence="1">
    <location>
        <position position="74"/>
    </location>
</feature>